<name>A0ABS2H3N7_9BACL</name>
<dbReference type="Gene3D" id="3.90.550.10">
    <property type="entry name" value="Spore Coat Polysaccharide Biosynthesis Protein SpsA, Chain A"/>
    <property type="match status" value="1"/>
</dbReference>
<evidence type="ECO:0000313" key="1">
    <source>
        <dbReference type="EMBL" id="MBM6996100.1"/>
    </source>
</evidence>
<dbReference type="SUPFAM" id="SSF53448">
    <property type="entry name" value="Nucleotide-diphospho-sugar transferases"/>
    <property type="match status" value="1"/>
</dbReference>
<organism evidence="1 2">
    <name type="scientific">Paenibacillus rhizolycopersici</name>
    <dbReference type="NCBI Taxonomy" id="2780073"/>
    <lineage>
        <taxon>Bacteria</taxon>
        <taxon>Bacillati</taxon>
        <taxon>Bacillota</taxon>
        <taxon>Bacilli</taxon>
        <taxon>Bacillales</taxon>
        <taxon>Paenibacillaceae</taxon>
        <taxon>Paenibacillus</taxon>
    </lineage>
</organism>
<evidence type="ECO:0000313" key="2">
    <source>
        <dbReference type="Proteomes" id="UP001516620"/>
    </source>
</evidence>
<dbReference type="InterPro" id="IPR029044">
    <property type="entry name" value="Nucleotide-diphossugar_trans"/>
</dbReference>
<reference evidence="1 2" key="1">
    <citation type="submission" date="2021-01" db="EMBL/GenBank/DDBJ databases">
        <title>Paenibacillus sp.nov. isolated from the rhizosphere soil of tomato plant.</title>
        <authorList>
            <person name="Thin K.K."/>
            <person name="Zhang X."/>
            <person name="He S."/>
        </authorList>
    </citation>
    <scope>NUCLEOTIDE SEQUENCE [LARGE SCALE GENOMIC DNA]</scope>
    <source>
        <strain evidence="1 2">DXFW5</strain>
    </source>
</reference>
<comment type="caution">
    <text evidence="1">The sequence shown here is derived from an EMBL/GenBank/DDBJ whole genome shotgun (WGS) entry which is preliminary data.</text>
</comment>
<protein>
    <submittedName>
        <fullName evidence="1">Glycosyltransferase</fullName>
    </submittedName>
</protein>
<sequence>MKTGVSIITCTKRRNCMDTLFRNYARQEHPHKELIVILNHPSLRISEYELAVRRFPNVRIVSVPDSVSLGACLNLGVKLAKHPLIAKFDDDDYYAPRYLTDSVRILRQTKADIVGKRAHYMQLSGEPRLLFRYPAMAGRYVPLVQGATLLVRRRVFKQVRFPDRSRGECVRFCASCRAKGFKIYAGSPRHFLAIRQRNSKDHTWIVSDKALLKRNVRLLEVDDARQFVGGT</sequence>
<dbReference type="EMBL" id="JADCNN020000008">
    <property type="protein sequence ID" value="MBM6996100.1"/>
    <property type="molecule type" value="Genomic_DNA"/>
</dbReference>
<keyword evidence="2" id="KW-1185">Reference proteome</keyword>
<proteinExistence type="predicted"/>
<gene>
    <name evidence="1" type="ORF">IM700_010630</name>
</gene>
<accession>A0ABS2H3N7</accession>
<dbReference type="Pfam" id="PF13641">
    <property type="entry name" value="Glyco_tranf_2_3"/>
    <property type="match status" value="1"/>
</dbReference>
<dbReference type="RefSeq" id="WP_193416910.1">
    <property type="nucleotide sequence ID" value="NZ_JADCNN020000008.1"/>
</dbReference>
<dbReference type="Proteomes" id="UP001516620">
    <property type="component" value="Unassembled WGS sequence"/>
</dbReference>